<sequence>MVMHLSLGMLVGALMVSVLAATATATAAAAAATRDHDLPPLVLPCGETLWPDSPDFANATRINNMRFYTAPQVVAVVACAEDIGTALKYAKAHGLKVAIKSGGHSAVGYSLASLTIDLSASTASHFVDAGSGKYLVQAGARWVDVYARLNGSCWQIAGGGCPTVGVGGYTLGGGISFASRGLGLAADQLVAATVVSVDGEVVTVGEDSPPGSPEADLFWALRGGGGGNFVVAYNFTFQLGRAPACAATGSPDGVIGALVWPLSVAPSVLRAYGSAFRSLLAAMPDVSLPGLFRHTPDGSPVFQITVMANEDPDLFYAQHLPAILAALPKPANISLDVISLPAWELAQGTGETGVDGRLLLVKSGVLAGPSHVGLAADILVDAFASSPSKHTVMLWHCGGGAIARVPQSATAFFHRDYNQIYEIKALWNSPAETQANSAWADALSAKLAPLTGGASYVNYIDATLPNWQAAYYGSNYPRLVAVRCEWDPHSVLGFAQGIGGDCPPPPASQSTTPAACDGGAIKDAMAAFQAAQIARDAAAAAALFAPNGTFNVPAGVATTVGRAAIEAGFASFFASLISLDEAVTSPIVVSANVGAFSKIITERVPTPGTGKPCTIVYPVTNWFEFGCSSPQLAGLRAPRQHLPLITSFTAAFNTSLQAEQLQACVHGV</sequence>
<dbReference type="Pfam" id="PF12680">
    <property type="entry name" value="SnoaL_2"/>
    <property type="match status" value="1"/>
</dbReference>
<keyword evidence="9" id="KW-1185">Reference proteome</keyword>
<dbReference type="Pfam" id="PF08031">
    <property type="entry name" value="BBE"/>
    <property type="match status" value="1"/>
</dbReference>
<dbReference type="Gene3D" id="3.10.450.50">
    <property type="match status" value="1"/>
</dbReference>
<dbReference type="PROSITE" id="PS00862">
    <property type="entry name" value="OX2_COVAL_FAD"/>
    <property type="match status" value="1"/>
</dbReference>
<dbReference type="InterPro" id="IPR012951">
    <property type="entry name" value="BBE"/>
</dbReference>
<feature type="domain" description="FAD-binding PCMH-type" evidence="7">
    <location>
        <begin position="66"/>
        <end position="242"/>
    </location>
</feature>
<comment type="similarity">
    <text evidence="2">Belongs to the oxygen-dependent FAD-linked oxidoreductase family.</text>
</comment>
<evidence type="ECO:0000259" key="7">
    <source>
        <dbReference type="PROSITE" id="PS51387"/>
    </source>
</evidence>
<dbReference type="GO" id="GO:0016491">
    <property type="term" value="F:oxidoreductase activity"/>
    <property type="evidence" value="ECO:0007669"/>
    <property type="project" value="UniProtKB-KW"/>
</dbReference>
<dbReference type="eggNOG" id="ENOG502QRA9">
    <property type="taxonomic scope" value="Eukaryota"/>
</dbReference>
<dbReference type="OMA" id="VNRYQFG"/>
<organism evidence="8 9">
    <name type="scientific">Thecamonas trahens ATCC 50062</name>
    <dbReference type="NCBI Taxonomy" id="461836"/>
    <lineage>
        <taxon>Eukaryota</taxon>
        <taxon>Apusozoa</taxon>
        <taxon>Apusomonadida</taxon>
        <taxon>Apusomonadidae</taxon>
        <taxon>Thecamonas</taxon>
    </lineage>
</organism>
<dbReference type="STRING" id="461836.A0A0L0DIC3"/>
<dbReference type="InterPro" id="IPR016169">
    <property type="entry name" value="FAD-bd_PCMH_sub2"/>
</dbReference>
<dbReference type="InterPro" id="IPR050416">
    <property type="entry name" value="FAD-linked_Oxidoreductase"/>
</dbReference>
<evidence type="ECO:0000256" key="1">
    <source>
        <dbReference type="ARBA" id="ARBA00001974"/>
    </source>
</evidence>
<evidence type="ECO:0000313" key="8">
    <source>
        <dbReference type="EMBL" id="KNC52094.1"/>
    </source>
</evidence>
<dbReference type="OrthoDB" id="415825at2759"/>
<feature type="signal peptide" evidence="6">
    <location>
        <begin position="1"/>
        <end position="20"/>
    </location>
</feature>
<dbReference type="RefSeq" id="XP_013762099.1">
    <property type="nucleotide sequence ID" value="XM_013906645.1"/>
</dbReference>
<dbReference type="Pfam" id="PF01565">
    <property type="entry name" value="FAD_binding_4"/>
    <property type="match status" value="1"/>
</dbReference>
<keyword evidence="8" id="KW-0449">Lipoprotein</keyword>
<keyword evidence="6" id="KW-0732">Signal</keyword>
<keyword evidence="5" id="KW-0560">Oxidoreductase</keyword>
<evidence type="ECO:0000256" key="2">
    <source>
        <dbReference type="ARBA" id="ARBA00005466"/>
    </source>
</evidence>
<evidence type="ECO:0000256" key="6">
    <source>
        <dbReference type="SAM" id="SignalP"/>
    </source>
</evidence>
<name>A0A0L0DIC3_THETB</name>
<proteinExistence type="inferred from homology"/>
<dbReference type="GO" id="GO:0071949">
    <property type="term" value="F:FAD binding"/>
    <property type="evidence" value="ECO:0007669"/>
    <property type="project" value="InterPro"/>
</dbReference>
<dbReference type="InterPro" id="IPR016166">
    <property type="entry name" value="FAD-bd_PCMH"/>
</dbReference>
<keyword evidence="3" id="KW-0285">Flavoprotein</keyword>
<dbReference type="Gene3D" id="3.40.462.20">
    <property type="match status" value="1"/>
</dbReference>
<dbReference type="Proteomes" id="UP000054408">
    <property type="component" value="Unassembled WGS sequence"/>
</dbReference>
<dbReference type="Gene3D" id="3.30.465.10">
    <property type="match status" value="1"/>
</dbReference>
<dbReference type="AlphaFoldDB" id="A0A0L0DIC3"/>
<accession>A0A0L0DIC3</accession>
<dbReference type="PROSITE" id="PS51387">
    <property type="entry name" value="FAD_PCMH"/>
    <property type="match status" value="1"/>
</dbReference>
<feature type="chain" id="PRO_5005537608" evidence="6">
    <location>
        <begin position="21"/>
        <end position="668"/>
    </location>
</feature>
<dbReference type="GeneID" id="25560697"/>
<dbReference type="InterPro" id="IPR037401">
    <property type="entry name" value="SnoaL-like"/>
</dbReference>
<dbReference type="SUPFAM" id="SSF54427">
    <property type="entry name" value="NTF2-like"/>
    <property type="match status" value="1"/>
</dbReference>
<dbReference type="EMBL" id="GL349436">
    <property type="protein sequence ID" value="KNC52094.1"/>
    <property type="molecule type" value="Genomic_DNA"/>
</dbReference>
<dbReference type="InterPro" id="IPR032710">
    <property type="entry name" value="NTF2-like_dom_sf"/>
</dbReference>
<dbReference type="InterPro" id="IPR036318">
    <property type="entry name" value="FAD-bd_PCMH-like_sf"/>
</dbReference>
<protein>
    <submittedName>
        <fullName evidence="8">Lipoprotein</fullName>
    </submittedName>
</protein>
<dbReference type="PANTHER" id="PTHR42973">
    <property type="entry name" value="BINDING OXIDOREDUCTASE, PUTATIVE (AFU_ORTHOLOGUE AFUA_1G17690)-RELATED"/>
    <property type="match status" value="1"/>
</dbReference>
<evidence type="ECO:0000256" key="5">
    <source>
        <dbReference type="ARBA" id="ARBA00023002"/>
    </source>
</evidence>
<reference evidence="8 9" key="1">
    <citation type="submission" date="2010-05" db="EMBL/GenBank/DDBJ databases">
        <title>The Genome Sequence of Thecamonas trahens ATCC 50062.</title>
        <authorList>
            <consortium name="The Broad Institute Genome Sequencing Platform"/>
            <person name="Russ C."/>
            <person name="Cuomo C."/>
            <person name="Shea T."/>
            <person name="Young S.K."/>
            <person name="Zeng Q."/>
            <person name="Koehrsen M."/>
            <person name="Haas B."/>
            <person name="Borodovsky M."/>
            <person name="Guigo R."/>
            <person name="Alvarado L."/>
            <person name="Berlin A."/>
            <person name="Bochicchio J."/>
            <person name="Borenstein D."/>
            <person name="Chapman S."/>
            <person name="Chen Z."/>
            <person name="Freedman E."/>
            <person name="Gellesch M."/>
            <person name="Goldberg J."/>
            <person name="Griggs A."/>
            <person name="Gujja S."/>
            <person name="Heilman E."/>
            <person name="Heiman D."/>
            <person name="Hepburn T."/>
            <person name="Howarth C."/>
            <person name="Jen D."/>
            <person name="Larson L."/>
            <person name="Mehta T."/>
            <person name="Park D."/>
            <person name="Pearson M."/>
            <person name="Roberts A."/>
            <person name="Saif S."/>
            <person name="Shenoy N."/>
            <person name="Sisk P."/>
            <person name="Stolte C."/>
            <person name="Sykes S."/>
            <person name="Thomson T."/>
            <person name="Walk T."/>
            <person name="White J."/>
            <person name="Yandava C."/>
            <person name="Burger G."/>
            <person name="Gray M.W."/>
            <person name="Holland P.W.H."/>
            <person name="King N."/>
            <person name="Lang F.B.F."/>
            <person name="Roger A.J."/>
            <person name="Ruiz-Trillo I."/>
            <person name="Lander E."/>
            <person name="Nusbaum C."/>
        </authorList>
    </citation>
    <scope>NUCLEOTIDE SEQUENCE [LARGE SCALE GENOMIC DNA]</scope>
    <source>
        <strain evidence="8 9">ATCC 50062</strain>
    </source>
</reference>
<dbReference type="InterPro" id="IPR006094">
    <property type="entry name" value="Oxid_FAD_bind_N"/>
</dbReference>
<keyword evidence="4" id="KW-0274">FAD</keyword>
<dbReference type="SUPFAM" id="SSF56176">
    <property type="entry name" value="FAD-binding/transporter-associated domain-like"/>
    <property type="match status" value="1"/>
</dbReference>
<gene>
    <name evidence="8" type="ORF">AMSG_00922</name>
</gene>
<evidence type="ECO:0000256" key="3">
    <source>
        <dbReference type="ARBA" id="ARBA00022630"/>
    </source>
</evidence>
<dbReference type="PANTHER" id="PTHR42973:SF39">
    <property type="entry name" value="FAD-BINDING PCMH-TYPE DOMAIN-CONTAINING PROTEIN"/>
    <property type="match status" value="1"/>
</dbReference>
<evidence type="ECO:0000313" key="9">
    <source>
        <dbReference type="Proteomes" id="UP000054408"/>
    </source>
</evidence>
<evidence type="ECO:0000256" key="4">
    <source>
        <dbReference type="ARBA" id="ARBA00022827"/>
    </source>
</evidence>
<dbReference type="InterPro" id="IPR006093">
    <property type="entry name" value="Oxy_OxRdtase_FAD_BS"/>
</dbReference>
<comment type="cofactor">
    <cofactor evidence="1">
        <name>FAD</name>
        <dbReference type="ChEBI" id="CHEBI:57692"/>
    </cofactor>
</comment>